<comment type="similarity">
    <text evidence="3">Belongs to the krueppel C2H2-type zinc-finger protein family.</text>
</comment>
<comment type="caution">
    <text evidence="15">The sequence shown here is derived from an EMBL/GenBank/DDBJ whole genome shotgun (WGS) entry which is preliminary data.</text>
</comment>
<feature type="domain" description="C2H2-type" evidence="14">
    <location>
        <begin position="218"/>
        <end position="245"/>
    </location>
</feature>
<evidence type="ECO:0000256" key="8">
    <source>
        <dbReference type="ARBA" id="ARBA00023015"/>
    </source>
</evidence>
<keyword evidence="11" id="KW-0539">Nucleus</keyword>
<dbReference type="Proteomes" id="UP001460270">
    <property type="component" value="Unassembled WGS sequence"/>
</dbReference>
<evidence type="ECO:0000256" key="12">
    <source>
        <dbReference type="PROSITE-ProRule" id="PRU00042"/>
    </source>
</evidence>
<dbReference type="PANTHER" id="PTHR16515:SF49">
    <property type="entry name" value="GASTRULA ZINC FINGER PROTEIN XLCGF49.1-LIKE-RELATED"/>
    <property type="match status" value="1"/>
</dbReference>
<reference evidence="16" key="1">
    <citation type="submission" date="2024-04" db="EMBL/GenBank/DDBJ databases">
        <title>Salinicola lusitanus LLJ914,a marine bacterium isolated from the Okinawa Trough.</title>
        <authorList>
            <person name="Li J."/>
        </authorList>
    </citation>
    <scope>NUCLEOTIDE SEQUENCE [LARGE SCALE GENOMIC DNA]</scope>
</reference>
<dbReference type="PROSITE" id="PS50157">
    <property type="entry name" value="ZINC_FINGER_C2H2_2"/>
    <property type="match status" value="4"/>
</dbReference>
<dbReference type="GO" id="GO:0005634">
    <property type="term" value="C:nucleus"/>
    <property type="evidence" value="ECO:0007669"/>
    <property type="project" value="UniProtKB-SubCell"/>
</dbReference>
<keyword evidence="16" id="KW-1185">Reference proteome</keyword>
<keyword evidence="7" id="KW-0862">Zinc</keyword>
<evidence type="ECO:0000256" key="7">
    <source>
        <dbReference type="ARBA" id="ARBA00022833"/>
    </source>
</evidence>
<proteinExistence type="inferred from homology"/>
<keyword evidence="9" id="KW-0238">DNA-binding</keyword>
<keyword evidence="5" id="KW-0677">Repeat</keyword>
<dbReference type="Gene3D" id="3.30.160.60">
    <property type="entry name" value="Classic Zinc Finger"/>
    <property type="match status" value="4"/>
</dbReference>
<sequence length="339" mass="38376">MSKNQTLRALVNERLTAAADEIFALFEKTIAEYEKELCFYKEQKQKDQELLDSVLNSKVVLLNVDSVHNGLNQEMITEIKKEPEELSINHESEEQLLELPSACVKKEESPSSPLQSEETQAEDSLETHLPHPNPEEDSGRASDHNEEDCGAPFSWSDIEMETGGELDKDLVYGDHCYQVRIRETSPVRSNLGVYSGINVAARNEDLPGTAAGTTLKRFPCFVCKKRFNTKQAIQRHELIHMGEKPFSCPFCETAFTQKTHLQSHMRIHTGDKPFNCPTCKKAFAHKGNMQVHMRLHTGEKPFACSACGKEFADSSSRKKHLKTHAKKAMRMNRLKALML</sequence>
<dbReference type="InterPro" id="IPR050331">
    <property type="entry name" value="Zinc_finger"/>
</dbReference>
<evidence type="ECO:0000256" key="3">
    <source>
        <dbReference type="ARBA" id="ARBA00006991"/>
    </source>
</evidence>
<protein>
    <recommendedName>
        <fullName evidence="14">C2H2-type domain-containing protein</fullName>
    </recommendedName>
</protein>
<comment type="subcellular location">
    <subcellularLocation>
        <location evidence="2">Nucleus</location>
    </subcellularLocation>
</comment>
<dbReference type="AlphaFoldDB" id="A0AAW0Q9C8"/>
<dbReference type="Pfam" id="PF00096">
    <property type="entry name" value="zf-C2H2"/>
    <property type="match status" value="4"/>
</dbReference>
<evidence type="ECO:0000256" key="4">
    <source>
        <dbReference type="ARBA" id="ARBA00022723"/>
    </source>
</evidence>
<evidence type="ECO:0000256" key="6">
    <source>
        <dbReference type="ARBA" id="ARBA00022771"/>
    </source>
</evidence>
<dbReference type="SUPFAM" id="SSF57667">
    <property type="entry name" value="beta-beta-alpha zinc fingers"/>
    <property type="match status" value="2"/>
</dbReference>
<evidence type="ECO:0000256" key="9">
    <source>
        <dbReference type="ARBA" id="ARBA00023125"/>
    </source>
</evidence>
<keyword evidence="8" id="KW-0805">Transcription regulation</keyword>
<feature type="compositionally biased region" description="Basic and acidic residues" evidence="13">
    <location>
        <begin position="125"/>
        <end position="144"/>
    </location>
</feature>
<keyword evidence="6 12" id="KW-0863">Zinc-finger</keyword>
<evidence type="ECO:0000256" key="2">
    <source>
        <dbReference type="ARBA" id="ARBA00004123"/>
    </source>
</evidence>
<dbReference type="FunFam" id="3.30.160.60:FF:001480">
    <property type="entry name" value="Si:cabz01071911.3"/>
    <property type="match status" value="1"/>
</dbReference>
<dbReference type="SMART" id="SM00355">
    <property type="entry name" value="ZnF_C2H2"/>
    <property type="match status" value="4"/>
</dbReference>
<dbReference type="EMBL" id="JBBPFD010000001">
    <property type="protein sequence ID" value="KAK7944487.1"/>
    <property type="molecule type" value="Genomic_DNA"/>
</dbReference>
<dbReference type="GO" id="GO:0003677">
    <property type="term" value="F:DNA binding"/>
    <property type="evidence" value="ECO:0007669"/>
    <property type="project" value="UniProtKB-KW"/>
</dbReference>
<organism evidence="15 16">
    <name type="scientific">Mugilogobius chulae</name>
    <name type="common">yellowstripe goby</name>
    <dbReference type="NCBI Taxonomy" id="88201"/>
    <lineage>
        <taxon>Eukaryota</taxon>
        <taxon>Metazoa</taxon>
        <taxon>Chordata</taxon>
        <taxon>Craniata</taxon>
        <taxon>Vertebrata</taxon>
        <taxon>Euteleostomi</taxon>
        <taxon>Actinopterygii</taxon>
        <taxon>Neopterygii</taxon>
        <taxon>Teleostei</taxon>
        <taxon>Neoteleostei</taxon>
        <taxon>Acanthomorphata</taxon>
        <taxon>Gobiaria</taxon>
        <taxon>Gobiiformes</taxon>
        <taxon>Gobioidei</taxon>
        <taxon>Gobiidae</taxon>
        <taxon>Gobionellinae</taxon>
        <taxon>Mugilogobius</taxon>
    </lineage>
</organism>
<feature type="domain" description="C2H2-type" evidence="14">
    <location>
        <begin position="302"/>
        <end position="329"/>
    </location>
</feature>
<keyword evidence="10" id="KW-0804">Transcription</keyword>
<evidence type="ECO:0000256" key="10">
    <source>
        <dbReference type="ARBA" id="ARBA00023163"/>
    </source>
</evidence>
<evidence type="ECO:0000256" key="13">
    <source>
        <dbReference type="SAM" id="MobiDB-lite"/>
    </source>
</evidence>
<evidence type="ECO:0000313" key="16">
    <source>
        <dbReference type="Proteomes" id="UP001460270"/>
    </source>
</evidence>
<dbReference type="GO" id="GO:0010468">
    <property type="term" value="P:regulation of gene expression"/>
    <property type="evidence" value="ECO:0007669"/>
    <property type="project" value="TreeGrafter"/>
</dbReference>
<dbReference type="FunFam" id="3.30.160.60:FF:000925">
    <property type="entry name" value="Zinc finger protein 668"/>
    <property type="match status" value="1"/>
</dbReference>
<evidence type="ECO:0000256" key="1">
    <source>
        <dbReference type="ARBA" id="ARBA00003767"/>
    </source>
</evidence>
<keyword evidence="4" id="KW-0479">Metal-binding</keyword>
<feature type="domain" description="C2H2-type" evidence="14">
    <location>
        <begin position="246"/>
        <end position="273"/>
    </location>
</feature>
<dbReference type="FunFam" id="3.30.160.60:FF:000097">
    <property type="entry name" value="Zinc finger protein"/>
    <property type="match status" value="1"/>
</dbReference>
<dbReference type="PANTHER" id="PTHR16515">
    <property type="entry name" value="PR DOMAIN ZINC FINGER PROTEIN"/>
    <property type="match status" value="1"/>
</dbReference>
<dbReference type="PROSITE" id="PS00028">
    <property type="entry name" value="ZINC_FINGER_C2H2_1"/>
    <property type="match status" value="4"/>
</dbReference>
<evidence type="ECO:0000313" key="15">
    <source>
        <dbReference type="EMBL" id="KAK7944487.1"/>
    </source>
</evidence>
<accession>A0AAW0Q9C8</accession>
<feature type="domain" description="C2H2-type" evidence="14">
    <location>
        <begin position="274"/>
        <end position="301"/>
    </location>
</feature>
<dbReference type="InterPro" id="IPR013087">
    <property type="entry name" value="Znf_C2H2_type"/>
</dbReference>
<evidence type="ECO:0000256" key="5">
    <source>
        <dbReference type="ARBA" id="ARBA00022737"/>
    </source>
</evidence>
<dbReference type="GO" id="GO:0008270">
    <property type="term" value="F:zinc ion binding"/>
    <property type="evidence" value="ECO:0007669"/>
    <property type="project" value="UniProtKB-KW"/>
</dbReference>
<comment type="function">
    <text evidence="1">May be involved in transcriptional regulation.</text>
</comment>
<gene>
    <name evidence="15" type="ORF">WMY93_000215</name>
</gene>
<name>A0AAW0Q9C8_9GOBI</name>
<evidence type="ECO:0000256" key="11">
    <source>
        <dbReference type="ARBA" id="ARBA00023242"/>
    </source>
</evidence>
<evidence type="ECO:0000259" key="14">
    <source>
        <dbReference type="PROSITE" id="PS50157"/>
    </source>
</evidence>
<feature type="region of interest" description="Disordered" evidence="13">
    <location>
        <begin position="103"/>
        <end position="156"/>
    </location>
</feature>
<dbReference type="InterPro" id="IPR036236">
    <property type="entry name" value="Znf_C2H2_sf"/>
</dbReference>